<keyword evidence="5" id="KW-1185">Reference proteome</keyword>
<proteinExistence type="predicted"/>
<dbReference type="GO" id="GO:0051082">
    <property type="term" value="F:unfolded protein binding"/>
    <property type="evidence" value="ECO:0007669"/>
    <property type="project" value="TreeGrafter"/>
</dbReference>
<dbReference type="GO" id="GO:0005737">
    <property type="term" value="C:cytoplasm"/>
    <property type="evidence" value="ECO:0007669"/>
    <property type="project" value="TreeGrafter"/>
</dbReference>
<gene>
    <name evidence="4" type="ORF">BU26DRAFT_507603</name>
</gene>
<name>A0A6A6I6I0_9PLEO</name>
<dbReference type="Pfam" id="PF00226">
    <property type="entry name" value="DnaJ"/>
    <property type="match status" value="1"/>
</dbReference>
<sequence length="448" mass="50742">MAEQLGDLLYAGGCPDPYVIHHPVNFLRLRRASPMDLYSWGCRIEAQLKSAHLRPFPAPFRERETLYRMEVTLRRIISVLEGIDRPLFQQMHLVVNRMPVFNWGVPALDFATIEDGYGGGDSLVLGYPGLPGHRGRRNPDPEFDSDDERKKGKGKFIKYNEEDYGESKKSKAGFKTYDADAYGDPIKGEGYVEYESRGDKYGKKRGSSSKHERRHGSSRSPSPRRKSSGRRGGSPPRSGSPHRRSTRSPGRDYKGKGKARHTPSPSPTRIPEKQESRAKDRGKDSHSTTFAPTSKYSKGKASRATTPPAPPPSSTKFNPYEALGVPRDANEGKLKATRDFLLRKYHPDKQAGQSQEQKDLAATRTADINRAWDIIGDPKRRAIYDKYGYTEAYEIDEKLKGQEQKEWAIVKPKRDGETEDRRDKGKEKEKSGEDGKDGGKSRWRKWKK</sequence>
<dbReference type="OrthoDB" id="10250354at2759"/>
<dbReference type="SUPFAM" id="SSF46565">
    <property type="entry name" value="Chaperone J-domain"/>
    <property type="match status" value="1"/>
</dbReference>
<organism evidence="4 5">
    <name type="scientific">Trematosphaeria pertusa</name>
    <dbReference type="NCBI Taxonomy" id="390896"/>
    <lineage>
        <taxon>Eukaryota</taxon>
        <taxon>Fungi</taxon>
        <taxon>Dikarya</taxon>
        <taxon>Ascomycota</taxon>
        <taxon>Pezizomycotina</taxon>
        <taxon>Dothideomycetes</taxon>
        <taxon>Pleosporomycetidae</taxon>
        <taxon>Pleosporales</taxon>
        <taxon>Massarineae</taxon>
        <taxon>Trematosphaeriaceae</taxon>
        <taxon>Trematosphaeria</taxon>
    </lineage>
</organism>
<evidence type="ECO:0000313" key="5">
    <source>
        <dbReference type="Proteomes" id="UP000800094"/>
    </source>
</evidence>
<dbReference type="AlphaFoldDB" id="A0A6A6I6I0"/>
<protein>
    <recommendedName>
        <fullName evidence="3">J domain-containing protein</fullName>
    </recommendedName>
</protein>
<dbReference type="RefSeq" id="XP_033680941.1">
    <property type="nucleotide sequence ID" value="XM_033827010.1"/>
</dbReference>
<dbReference type="Gene3D" id="1.10.287.110">
    <property type="entry name" value="DnaJ domain"/>
    <property type="match status" value="1"/>
</dbReference>
<feature type="compositionally biased region" description="Basic residues" evidence="2">
    <location>
        <begin position="202"/>
        <end position="229"/>
    </location>
</feature>
<feature type="domain" description="J" evidence="3">
    <location>
        <begin position="318"/>
        <end position="388"/>
    </location>
</feature>
<dbReference type="PROSITE" id="PS50076">
    <property type="entry name" value="DNAJ_2"/>
    <property type="match status" value="1"/>
</dbReference>
<dbReference type="GO" id="GO:0042026">
    <property type="term" value="P:protein refolding"/>
    <property type="evidence" value="ECO:0007669"/>
    <property type="project" value="TreeGrafter"/>
</dbReference>
<keyword evidence="1" id="KW-0143">Chaperone</keyword>
<dbReference type="PANTHER" id="PTHR43096">
    <property type="entry name" value="DNAJ HOMOLOG 1, MITOCHONDRIAL-RELATED"/>
    <property type="match status" value="1"/>
</dbReference>
<dbReference type="GeneID" id="54580340"/>
<reference evidence="4" key="1">
    <citation type="journal article" date="2020" name="Stud. Mycol.">
        <title>101 Dothideomycetes genomes: a test case for predicting lifestyles and emergence of pathogens.</title>
        <authorList>
            <person name="Haridas S."/>
            <person name="Albert R."/>
            <person name="Binder M."/>
            <person name="Bloem J."/>
            <person name="Labutti K."/>
            <person name="Salamov A."/>
            <person name="Andreopoulos B."/>
            <person name="Baker S."/>
            <person name="Barry K."/>
            <person name="Bills G."/>
            <person name="Bluhm B."/>
            <person name="Cannon C."/>
            <person name="Castanera R."/>
            <person name="Culley D."/>
            <person name="Daum C."/>
            <person name="Ezra D."/>
            <person name="Gonzalez J."/>
            <person name="Henrissat B."/>
            <person name="Kuo A."/>
            <person name="Liang C."/>
            <person name="Lipzen A."/>
            <person name="Lutzoni F."/>
            <person name="Magnuson J."/>
            <person name="Mondo S."/>
            <person name="Nolan M."/>
            <person name="Ohm R."/>
            <person name="Pangilinan J."/>
            <person name="Park H.-J."/>
            <person name="Ramirez L."/>
            <person name="Alfaro M."/>
            <person name="Sun H."/>
            <person name="Tritt A."/>
            <person name="Yoshinaga Y."/>
            <person name="Zwiers L.-H."/>
            <person name="Turgeon B."/>
            <person name="Goodwin S."/>
            <person name="Spatafora J."/>
            <person name="Crous P."/>
            <person name="Grigoriev I."/>
        </authorList>
    </citation>
    <scope>NUCLEOTIDE SEQUENCE</scope>
    <source>
        <strain evidence="4">CBS 122368</strain>
    </source>
</reference>
<dbReference type="Proteomes" id="UP000800094">
    <property type="component" value="Unassembled WGS sequence"/>
</dbReference>
<evidence type="ECO:0000259" key="3">
    <source>
        <dbReference type="PROSITE" id="PS50076"/>
    </source>
</evidence>
<feature type="region of interest" description="Disordered" evidence="2">
    <location>
        <begin position="401"/>
        <end position="448"/>
    </location>
</feature>
<evidence type="ECO:0000313" key="4">
    <source>
        <dbReference type="EMBL" id="KAF2245937.1"/>
    </source>
</evidence>
<dbReference type="PRINTS" id="PR00625">
    <property type="entry name" value="JDOMAIN"/>
</dbReference>
<dbReference type="InterPro" id="IPR001623">
    <property type="entry name" value="DnaJ_domain"/>
</dbReference>
<evidence type="ECO:0000256" key="1">
    <source>
        <dbReference type="ARBA" id="ARBA00023186"/>
    </source>
</evidence>
<feature type="compositionally biased region" description="Basic and acidic residues" evidence="2">
    <location>
        <begin position="401"/>
        <end position="440"/>
    </location>
</feature>
<evidence type="ECO:0000256" key="2">
    <source>
        <dbReference type="SAM" id="MobiDB-lite"/>
    </source>
</evidence>
<accession>A0A6A6I6I0</accession>
<dbReference type="PANTHER" id="PTHR43096:SF52">
    <property type="entry name" value="DNAJ HOMOLOG 1, MITOCHONDRIAL-RELATED"/>
    <property type="match status" value="1"/>
</dbReference>
<feature type="compositionally biased region" description="Basic and acidic residues" evidence="2">
    <location>
        <begin position="270"/>
        <end position="286"/>
    </location>
</feature>
<feature type="region of interest" description="Disordered" evidence="2">
    <location>
        <begin position="128"/>
        <end position="159"/>
    </location>
</feature>
<dbReference type="SMART" id="SM00271">
    <property type="entry name" value="DnaJ"/>
    <property type="match status" value="1"/>
</dbReference>
<feature type="region of interest" description="Disordered" evidence="2">
    <location>
        <begin position="197"/>
        <end position="368"/>
    </location>
</feature>
<dbReference type="CDD" id="cd06257">
    <property type="entry name" value="DnaJ"/>
    <property type="match status" value="1"/>
</dbReference>
<feature type="compositionally biased region" description="Basic and acidic residues" evidence="2">
    <location>
        <begin position="328"/>
        <end position="349"/>
    </location>
</feature>
<dbReference type="EMBL" id="ML987199">
    <property type="protein sequence ID" value="KAF2245937.1"/>
    <property type="molecule type" value="Genomic_DNA"/>
</dbReference>
<feature type="compositionally biased region" description="Polar residues" evidence="2">
    <location>
        <begin position="287"/>
        <end position="296"/>
    </location>
</feature>
<dbReference type="InterPro" id="IPR036869">
    <property type="entry name" value="J_dom_sf"/>
</dbReference>